<comment type="caution">
    <text evidence="6">The sequence shown here is derived from an EMBL/GenBank/DDBJ whole genome shotgun (WGS) entry which is preliminary data.</text>
</comment>
<dbReference type="RefSeq" id="WP_106246858.1">
    <property type="nucleotide sequence ID" value="NZ_PVZC01000004.1"/>
</dbReference>
<dbReference type="EMBL" id="PVZC01000004">
    <property type="protein sequence ID" value="PRX99097.1"/>
    <property type="molecule type" value="Genomic_DNA"/>
</dbReference>
<dbReference type="Pfam" id="PF13564">
    <property type="entry name" value="DoxX_2"/>
    <property type="match status" value="1"/>
</dbReference>
<sequence length="137" mass="13976">MTATAERRAPRARDRAAGAALWVLQIGAAAFFLVSALGKFSDAPMIAATFDALGFGEWFQYLVGGLEVIGAAGLLVPRLAGAAALAFVALMAGATAVQLVVVGGGAATPLVLLVLSAVVAWGRRASTARLWAPVSRR</sequence>
<comment type="subcellular location">
    <subcellularLocation>
        <location evidence="1">Membrane</location>
        <topology evidence="1">Multi-pass membrane protein</topology>
    </subcellularLocation>
</comment>
<keyword evidence="3 5" id="KW-1133">Transmembrane helix</keyword>
<evidence type="ECO:0000256" key="4">
    <source>
        <dbReference type="ARBA" id="ARBA00023136"/>
    </source>
</evidence>
<feature type="transmembrane region" description="Helical" evidence="5">
    <location>
        <begin position="106"/>
        <end position="122"/>
    </location>
</feature>
<evidence type="ECO:0000313" key="7">
    <source>
        <dbReference type="Proteomes" id="UP000237846"/>
    </source>
</evidence>
<proteinExistence type="predicted"/>
<keyword evidence="4 5" id="KW-0472">Membrane</keyword>
<organism evidence="6 7">
    <name type="scientific">Allonocardiopsis opalescens</name>
    <dbReference type="NCBI Taxonomy" id="1144618"/>
    <lineage>
        <taxon>Bacteria</taxon>
        <taxon>Bacillati</taxon>
        <taxon>Actinomycetota</taxon>
        <taxon>Actinomycetes</taxon>
        <taxon>Streptosporangiales</taxon>
        <taxon>Allonocardiopsis</taxon>
    </lineage>
</organism>
<keyword evidence="7" id="KW-1185">Reference proteome</keyword>
<evidence type="ECO:0000256" key="2">
    <source>
        <dbReference type="ARBA" id="ARBA00022692"/>
    </source>
</evidence>
<dbReference type="OrthoDB" id="3576439at2"/>
<dbReference type="GO" id="GO:0016020">
    <property type="term" value="C:membrane"/>
    <property type="evidence" value="ECO:0007669"/>
    <property type="project" value="UniProtKB-SubCell"/>
</dbReference>
<name>A0A2T0Q5J9_9ACTN</name>
<evidence type="ECO:0000256" key="3">
    <source>
        <dbReference type="ARBA" id="ARBA00022989"/>
    </source>
</evidence>
<dbReference type="InterPro" id="IPR032808">
    <property type="entry name" value="DoxX"/>
</dbReference>
<dbReference type="AlphaFoldDB" id="A0A2T0Q5J9"/>
<evidence type="ECO:0000256" key="1">
    <source>
        <dbReference type="ARBA" id="ARBA00004141"/>
    </source>
</evidence>
<feature type="transmembrane region" description="Helical" evidence="5">
    <location>
        <begin position="83"/>
        <end position="100"/>
    </location>
</feature>
<keyword evidence="2 5" id="KW-0812">Transmembrane</keyword>
<protein>
    <submittedName>
        <fullName evidence="6">DoxX-like protein</fullName>
    </submittedName>
</protein>
<feature type="transmembrane region" description="Helical" evidence="5">
    <location>
        <begin position="16"/>
        <end position="38"/>
    </location>
</feature>
<dbReference type="Proteomes" id="UP000237846">
    <property type="component" value="Unassembled WGS sequence"/>
</dbReference>
<reference evidence="6 7" key="1">
    <citation type="submission" date="2018-03" db="EMBL/GenBank/DDBJ databases">
        <title>Genomic Encyclopedia of Archaeal and Bacterial Type Strains, Phase II (KMG-II): from individual species to whole genera.</title>
        <authorList>
            <person name="Goeker M."/>
        </authorList>
    </citation>
    <scope>NUCLEOTIDE SEQUENCE [LARGE SCALE GENOMIC DNA]</scope>
    <source>
        <strain evidence="6 7">DSM 45601</strain>
    </source>
</reference>
<gene>
    <name evidence="6" type="ORF">CLV72_104677</name>
</gene>
<accession>A0A2T0Q5J9</accession>
<evidence type="ECO:0000313" key="6">
    <source>
        <dbReference type="EMBL" id="PRX99097.1"/>
    </source>
</evidence>
<feature type="transmembrane region" description="Helical" evidence="5">
    <location>
        <begin position="58"/>
        <end position="76"/>
    </location>
</feature>
<evidence type="ECO:0000256" key="5">
    <source>
        <dbReference type="SAM" id="Phobius"/>
    </source>
</evidence>